<comment type="caution">
    <text evidence="1">The sequence shown here is derived from an EMBL/GenBank/DDBJ whole genome shotgun (WGS) entry which is preliminary data.</text>
</comment>
<organism evidence="1 2">
    <name type="scientific">Bermanella marisrubri</name>
    <dbReference type="NCBI Taxonomy" id="207949"/>
    <lineage>
        <taxon>Bacteria</taxon>
        <taxon>Pseudomonadati</taxon>
        <taxon>Pseudomonadota</taxon>
        <taxon>Gammaproteobacteria</taxon>
        <taxon>Oceanospirillales</taxon>
        <taxon>Oceanospirillaceae</taxon>
        <taxon>Bermanella</taxon>
    </lineage>
</organism>
<reference evidence="1 2" key="1">
    <citation type="submission" date="2006-03" db="EMBL/GenBank/DDBJ databases">
        <authorList>
            <person name="Pinhassi J."/>
            <person name="Pedros-Alio C."/>
            <person name="Ferriera S."/>
            <person name="Johnson J."/>
            <person name="Kravitz S."/>
            <person name="Halpern A."/>
            <person name="Remington K."/>
            <person name="Beeson K."/>
            <person name="Tran B."/>
            <person name="Rogers Y.-H."/>
            <person name="Friedman R."/>
            <person name="Venter J.C."/>
        </authorList>
    </citation>
    <scope>NUCLEOTIDE SEQUENCE [LARGE SCALE GENOMIC DNA]</scope>
    <source>
        <strain evidence="1 2">RED65</strain>
    </source>
</reference>
<keyword evidence="2" id="KW-1185">Reference proteome</keyword>
<dbReference type="Proteomes" id="UP000004263">
    <property type="component" value="Unassembled WGS sequence"/>
</dbReference>
<dbReference type="STRING" id="207949.RED65_11174"/>
<dbReference type="AlphaFoldDB" id="Q1N5J1"/>
<protein>
    <submittedName>
        <fullName evidence="1">Uncharacterized protein</fullName>
    </submittedName>
</protein>
<evidence type="ECO:0000313" key="1">
    <source>
        <dbReference type="EMBL" id="EAT13951.1"/>
    </source>
</evidence>
<gene>
    <name evidence="1" type="ORF">RED65_11174</name>
</gene>
<accession>Q1N5J1</accession>
<proteinExistence type="predicted"/>
<dbReference type="EMBL" id="AAQH01000001">
    <property type="protein sequence ID" value="EAT13951.1"/>
    <property type="molecule type" value="Genomic_DNA"/>
</dbReference>
<sequence length="32" mass="3748">MVSWQKALAYALQTILVIESLQEEDRRDLCPK</sequence>
<name>Q1N5J1_9GAMM</name>
<evidence type="ECO:0000313" key="2">
    <source>
        <dbReference type="Proteomes" id="UP000004263"/>
    </source>
</evidence>
<dbReference type="HOGENOM" id="CLU_3388244_0_0_6"/>